<dbReference type="AlphaFoldDB" id="A0A8D0GZK4"/>
<reference evidence="3" key="2">
    <citation type="submission" date="2025-09" db="UniProtKB">
        <authorList>
            <consortium name="Ensembl"/>
        </authorList>
    </citation>
    <scope>IDENTIFICATION</scope>
</reference>
<reference evidence="3" key="1">
    <citation type="submission" date="2025-08" db="UniProtKB">
        <authorList>
            <consortium name="Ensembl"/>
        </authorList>
    </citation>
    <scope>IDENTIFICATION</scope>
</reference>
<evidence type="ECO:0000256" key="1">
    <source>
        <dbReference type="SAM" id="Coils"/>
    </source>
</evidence>
<accession>A0A8D0GZK4</accession>
<name>A0A8D0GZK4_SPHPU</name>
<organism evidence="3 4">
    <name type="scientific">Sphenodon punctatus</name>
    <name type="common">Tuatara</name>
    <name type="synonym">Hatteria punctata</name>
    <dbReference type="NCBI Taxonomy" id="8508"/>
    <lineage>
        <taxon>Eukaryota</taxon>
        <taxon>Metazoa</taxon>
        <taxon>Chordata</taxon>
        <taxon>Craniata</taxon>
        <taxon>Vertebrata</taxon>
        <taxon>Euteleostomi</taxon>
        <taxon>Lepidosauria</taxon>
        <taxon>Sphenodontia</taxon>
        <taxon>Sphenodontidae</taxon>
        <taxon>Sphenodon</taxon>
    </lineage>
</organism>
<dbReference type="PANTHER" id="PTHR34479:SF1">
    <property type="entry name" value="COILED-COIL DOMAIN-CONTAINING PROTEIN 30"/>
    <property type="match status" value="1"/>
</dbReference>
<evidence type="ECO:0008006" key="5">
    <source>
        <dbReference type="Google" id="ProtNLM"/>
    </source>
</evidence>
<protein>
    <recommendedName>
        <fullName evidence="5">Coiled-coil domain-containing protein 30</fullName>
    </recommendedName>
</protein>
<proteinExistence type="predicted"/>
<evidence type="ECO:0000256" key="2">
    <source>
        <dbReference type="SAM" id="MobiDB-lite"/>
    </source>
</evidence>
<dbReference type="InterPro" id="IPR031476">
    <property type="entry name" value="DUF4686"/>
</dbReference>
<sequence>MVRQGMLGNAEGFELHSSKSELMRLYNELQTLRGAAAERDFLNETHDELQRENSLLETKVSELSHECEQLNRLIVEQKTTDENFLMSERTCNEITTKASPYLPVCISLFTQCLAGERLLQQQQEEIQQLRQDFHRIQNLCGSAEKELRYEREKNLDLKKYNILLQQESTKVKAELRQGQLKLSDSTKMCSSLTAQWEHSQQKVKELELELLKQSQIIKQQSSLQEKLAQEKTRVADAEKKILELQQKLKESHHQICLLETHLLRRKQLEEEVKEARENEAKVQRQLQEELRKRKLLDQHAEELQQQLRHLHDAESLLAKTHAELQVRFQQQEAQLQVLEEEKKTLSEEVWYQITCGENALIRRVTAENENLLQEKRKLLQQVQEQEEVGRNNKWIISTIQNRLPPPYLGPISNYRPFGPQKTSTIDNQHPPCSGTAVEGGPKHLA</sequence>
<dbReference type="InterPro" id="IPR052825">
    <property type="entry name" value="CCD-Prefoldin_beta-like"/>
</dbReference>
<dbReference type="Ensembl" id="ENSSPUT00000012756.1">
    <property type="protein sequence ID" value="ENSSPUP00000011961.1"/>
    <property type="gene ID" value="ENSSPUG00000009149.1"/>
</dbReference>
<evidence type="ECO:0000313" key="4">
    <source>
        <dbReference type="Proteomes" id="UP000694392"/>
    </source>
</evidence>
<keyword evidence="1" id="KW-0175">Coiled coil</keyword>
<dbReference type="Proteomes" id="UP000694392">
    <property type="component" value="Unplaced"/>
</dbReference>
<feature type="coiled-coil region" evidence="1">
    <location>
        <begin position="220"/>
        <end position="388"/>
    </location>
</feature>
<feature type="region of interest" description="Disordered" evidence="2">
    <location>
        <begin position="418"/>
        <end position="445"/>
    </location>
</feature>
<dbReference type="Pfam" id="PF15742">
    <property type="entry name" value="DUF4686"/>
    <property type="match status" value="2"/>
</dbReference>
<feature type="coiled-coil region" evidence="1">
    <location>
        <begin position="32"/>
        <end position="80"/>
    </location>
</feature>
<dbReference type="PANTHER" id="PTHR34479">
    <property type="entry name" value="COILED-COIL DOMAIN-CONTAINING PROTEIN 30"/>
    <property type="match status" value="1"/>
</dbReference>
<evidence type="ECO:0000313" key="3">
    <source>
        <dbReference type="Ensembl" id="ENSSPUP00000011961.1"/>
    </source>
</evidence>
<feature type="coiled-coil region" evidence="1">
    <location>
        <begin position="112"/>
        <end position="146"/>
    </location>
</feature>
<dbReference type="GeneTree" id="ENSGT00940000165031"/>
<keyword evidence="4" id="KW-1185">Reference proteome</keyword>